<reference evidence="23" key="1">
    <citation type="journal article" date="2014" name="Nat. Genet.">
        <title>The genome of the stress-tolerant wild tomato species Solanum pennellii.</title>
        <authorList>
            <person name="Bolger A."/>
            <person name="Scossa F."/>
            <person name="Bolger M.E."/>
            <person name="Lanz C."/>
            <person name="Maumus F."/>
            <person name="Tohge T."/>
            <person name="Quesneville H."/>
            <person name="Alseekh S."/>
            <person name="Sorensen I."/>
            <person name="Lichtenstein G."/>
            <person name="Fich E.A."/>
            <person name="Conte M."/>
            <person name="Keller H."/>
            <person name="Schneeberger K."/>
            <person name="Schwacke R."/>
            <person name="Ofner I."/>
            <person name="Vrebalov J."/>
            <person name="Xu Y."/>
            <person name="Osorio S."/>
            <person name="Aflitos S.A."/>
            <person name="Schijlen E."/>
            <person name="Jimenez-Gomez J.M."/>
            <person name="Ryngajllo M."/>
            <person name="Kimura S."/>
            <person name="Kumar R."/>
            <person name="Koenig D."/>
            <person name="Headland L.R."/>
            <person name="Maloof J.N."/>
            <person name="Sinha N."/>
            <person name="van Ham R.C."/>
            <person name="Lankhorst R.K."/>
            <person name="Mao L."/>
            <person name="Vogel A."/>
            <person name="Arsova B."/>
            <person name="Panstruga R."/>
            <person name="Fei Z."/>
            <person name="Rose J.K."/>
            <person name="Zamir D."/>
            <person name="Carrari F."/>
            <person name="Giovannoni J.J."/>
            <person name="Weigel D."/>
            <person name="Usadel B."/>
            <person name="Fernie A.R."/>
        </authorList>
    </citation>
    <scope>NUCLEOTIDE SEQUENCE [LARGE SCALE GENOMIC DNA]</scope>
    <source>
        <strain evidence="23">cv. LA0716</strain>
    </source>
</reference>
<dbReference type="InterPro" id="IPR051343">
    <property type="entry name" value="G-type_lectin_kinases/EP1-like"/>
</dbReference>
<evidence type="ECO:0000256" key="3">
    <source>
        <dbReference type="ARBA" id="ARBA00022536"/>
    </source>
</evidence>
<evidence type="ECO:0000256" key="15">
    <source>
        <dbReference type="ARBA" id="ARBA00047899"/>
    </source>
</evidence>
<dbReference type="CDD" id="cd00028">
    <property type="entry name" value="B_lectin"/>
    <property type="match status" value="1"/>
</dbReference>
<evidence type="ECO:0000256" key="14">
    <source>
        <dbReference type="ARBA" id="ARBA00023180"/>
    </source>
</evidence>
<evidence type="ECO:0000256" key="17">
    <source>
        <dbReference type="PIRNR" id="PIRNR000641"/>
    </source>
</evidence>
<dbReference type="InterPro" id="IPR001480">
    <property type="entry name" value="Bulb-type_lectin_dom"/>
</dbReference>
<dbReference type="PANTHER" id="PTHR47976:SF108">
    <property type="entry name" value="G-TYPE LECTIN S-RECEPTOR-LIKE SERINE_THREONINE-PROTEIN KINASE LECRK1"/>
    <property type="match status" value="1"/>
</dbReference>
<keyword evidence="5 19" id="KW-0812">Transmembrane</keyword>
<keyword evidence="6 20" id="KW-0732">Signal</keyword>
<evidence type="ECO:0000256" key="16">
    <source>
        <dbReference type="ARBA" id="ARBA00048679"/>
    </source>
</evidence>
<keyword evidence="8 17" id="KW-0418">Kinase</keyword>
<accession>A0ABM1GPD0</accession>
<evidence type="ECO:0000256" key="1">
    <source>
        <dbReference type="ARBA" id="ARBA00004167"/>
    </source>
</evidence>
<dbReference type="PANTHER" id="PTHR47976">
    <property type="entry name" value="G-TYPE LECTIN S-RECEPTOR-LIKE SERINE/THREONINE-PROTEIN KINASE SD2-5"/>
    <property type="match status" value="1"/>
</dbReference>
<evidence type="ECO:0000256" key="20">
    <source>
        <dbReference type="SAM" id="SignalP"/>
    </source>
</evidence>
<dbReference type="GeneID" id="107018129"/>
<dbReference type="PROSITE" id="PS00107">
    <property type="entry name" value="PROTEIN_KINASE_ATP"/>
    <property type="match status" value="1"/>
</dbReference>
<evidence type="ECO:0000256" key="18">
    <source>
        <dbReference type="PROSITE-ProRule" id="PRU10141"/>
    </source>
</evidence>
<organism evidence="23 24">
    <name type="scientific">Solanum pennellii</name>
    <name type="common">Tomato</name>
    <name type="synonym">Lycopersicon pennellii</name>
    <dbReference type="NCBI Taxonomy" id="28526"/>
    <lineage>
        <taxon>Eukaryota</taxon>
        <taxon>Viridiplantae</taxon>
        <taxon>Streptophyta</taxon>
        <taxon>Embryophyta</taxon>
        <taxon>Tracheophyta</taxon>
        <taxon>Spermatophyta</taxon>
        <taxon>Magnoliopsida</taxon>
        <taxon>eudicotyledons</taxon>
        <taxon>Gunneridae</taxon>
        <taxon>Pentapetalae</taxon>
        <taxon>asterids</taxon>
        <taxon>lamiids</taxon>
        <taxon>Solanales</taxon>
        <taxon>Solanaceae</taxon>
        <taxon>Solanoideae</taxon>
        <taxon>Solaneae</taxon>
        <taxon>Solanum</taxon>
        <taxon>Solanum subgen. Lycopersicon</taxon>
    </lineage>
</organism>
<name>A0ABM1GPD0_SOLPN</name>
<dbReference type="PIRSF" id="PIRSF000641">
    <property type="entry name" value="SRK"/>
    <property type="match status" value="1"/>
</dbReference>
<dbReference type="InterPro" id="IPR024171">
    <property type="entry name" value="SRK-like_kinase"/>
</dbReference>
<dbReference type="SUPFAM" id="SSF56112">
    <property type="entry name" value="Protein kinase-like (PK-like)"/>
    <property type="match status" value="1"/>
</dbReference>
<evidence type="ECO:0000256" key="10">
    <source>
        <dbReference type="ARBA" id="ARBA00022989"/>
    </source>
</evidence>
<dbReference type="SUPFAM" id="SSF51110">
    <property type="entry name" value="alpha-D-mannose-specific plant lectins"/>
    <property type="match status" value="2"/>
</dbReference>
<evidence type="ECO:0000313" key="23">
    <source>
        <dbReference type="Proteomes" id="UP000694930"/>
    </source>
</evidence>
<dbReference type="InterPro" id="IPR008271">
    <property type="entry name" value="Ser/Thr_kinase_AS"/>
</dbReference>
<evidence type="ECO:0000256" key="4">
    <source>
        <dbReference type="ARBA" id="ARBA00022679"/>
    </source>
</evidence>
<reference evidence="24" key="2">
    <citation type="submission" date="2025-08" db="UniProtKB">
        <authorList>
            <consortium name="RefSeq"/>
        </authorList>
    </citation>
    <scope>IDENTIFICATION</scope>
</reference>
<dbReference type="SMART" id="SM00108">
    <property type="entry name" value="B_lectin"/>
    <property type="match status" value="1"/>
</dbReference>
<dbReference type="PROSITE" id="PS50011">
    <property type="entry name" value="PROTEIN_KINASE_DOM"/>
    <property type="match status" value="1"/>
</dbReference>
<feature type="transmembrane region" description="Helical" evidence="19">
    <location>
        <begin position="447"/>
        <end position="474"/>
    </location>
</feature>
<dbReference type="Gene3D" id="2.90.10.30">
    <property type="match status" value="1"/>
</dbReference>
<dbReference type="Gene3D" id="1.10.510.10">
    <property type="entry name" value="Transferase(Phosphotransferase) domain 1"/>
    <property type="match status" value="1"/>
</dbReference>
<evidence type="ECO:0000259" key="22">
    <source>
        <dbReference type="PROSITE" id="PS50927"/>
    </source>
</evidence>
<dbReference type="RefSeq" id="XP_015074005.1">
    <property type="nucleotide sequence ID" value="XM_015218519.2"/>
</dbReference>
<evidence type="ECO:0000256" key="2">
    <source>
        <dbReference type="ARBA" id="ARBA00022527"/>
    </source>
</evidence>
<dbReference type="EC" id="2.7.11.1" evidence="17"/>
<keyword evidence="2 17" id="KW-0723">Serine/threonine-protein kinase</keyword>
<keyword evidence="13" id="KW-0675">Receptor</keyword>
<proteinExistence type="inferred from homology"/>
<gene>
    <name evidence="24" type="primary">LOC107018129</name>
</gene>
<comment type="subcellular location">
    <subcellularLocation>
        <location evidence="1">Membrane</location>
        <topology evidence="1">Single-pass membrane protein</topology>
    </subcellularLocation>
</comment>
<dbReference type="Pfam" id="PF00069">
    <property type="entry name" value="Pkinase"/>
    <property type="match status" value="1"/>
</dbReference>
<comment type="similarity">
    <text evidence="17">Belongs to the protein kinase superfamily. Ser/Thr protein kinase family.</text>
</comment>
<feature type="domain" description="Protein kinase" evidence="21">
    <location>
        <begin position="508"/>
        <end position="794"/>
    </location>
</feature>
<sequence>MTFLAMLLVGLLLFPLSAIAQSYKNVSLGSSLTTSDITSFWPSPSDEFAFGFQKVGNESRYLLAIWFNKITDKTIVWSANRNNLALDGSKVQLSADGRLVLTDPNGQEMWVRGMANAQLAYGAMLDNGNFVLATSSSETLWQSFDEPTGTILPGQVLNQGSSLVSSFSDTNVSSGRFEFILQNDGNLVLYTVNYPAEATNAAYWSTMSVGSGYQVIFNQSGFIFLQAKNGTLINSISSNVENSRRQSIYHRAILEYDGDFRHYVHPKSSGREPMSWSSLYNIPDNICLSIRQGTGGGACGFNSLCSIGTDQRPRCDCPLGYILDDPNDKLGSCRQNFSQQNCNLESREVESFTFHEMLDTNWPDSDYESPRDVSEDWCRENCLSDCFCAVAIYSDDNICWKKRYPLSNGRVGPTIGGKALIKIRKDNSTLLESPNVEIRKKKNQSTLIISGSVLLASSVFMNLILFLSALVYIFKFKGKKRKIIAQYSAVPGVNLRSFSYKELEQVTNGFKEELGTGAYSTVYKAVLDDENGKVVAVKKLHNMVTEGEGEEVFEAEVNSISRTNHKNLVQLLGFCNEGQHRLLVYEHMKTGSIAHLLFKDSRLSWSKRVQVAIDTAKGLCYLHEECSTKIIHCDIKPQNVLLDENMTAKIADFGMAKLLRKHQTQTTTRVRGTKGYLAPDWFRSMPVTVKVDVYSFGVLLLELMCCRRNYEQDVANGNERILLECAYDCYERNKLHLLVGDDEEALEDIKRFEKFLLVAIWCIQKNPASRPNMKKVMLMLEGSVKVSIPRDPFSFIDSI</sequence>
<dbReference type="InterPro" id="IPR000719">
    <property type="entry name" value="Prot_kinase_dom"/>
</dbReference>
<feature type="domain" description="Bulb-type lectin" evidence="22">
    <location>
        <begin position="17"/>
        <end position="145"/>
    </location>
</feature>
<keyword evidence="23" id="KW-1185">Reference proteome</keyword>
<evidence type="ECO:0000256" key="6">
    <source>
        <dbReference type="ARBA" id="ARBA00022729"/>
    </source>
</evidence>
<dbReference type="InterPro" id="IPR011009">
    <property type="entry name" value="Kinase-like_dom_sf"/>
</dbReference>
<evidence type="ECO:0000256" key="19">
    <source>
        <dbReference type="SAM" id="Phobius"/>
    </source>
</evidence>
<keyword evidence="7 17" id="KW-0547">Nucleotide-binding</keyword>
<evidence type="ECO:0000256" key="13">
    <source>
        <dbReference type="ARBA" id="ARBA00023170"/>
    </source>
</evidence>
<comment type="catalytic activity">
    <reaction evidence="16 17">
        <text>L-seryl-[protein] + ATP = O-phospho-L-seryl-[protein] + ADP + H(+)</text>
        <dbReference type="Rhea" id="RHEA:17989"/>
        <dbReference type="Rhea" id="RHEA-COMP:9863"/>
        <dbReference type="Rhea" id="RHEA-COMP:11604"/>
        <dbReference type="ChEBI" id="CHEBI:15378"/>
        <dbReference type="ChEBI" id="CHEBI:29999"/>
        <dbReference type="ChEBI" id="CHEBI:30616"/>
        <dbReference type="ChEBI" id="CHEBI:83421"/>
        <dbReference type="ChEBI" id="CHEBI:456216"/>
        <dbReference type="EC" id="2.7.11.1"/>
    </reaction>
</comment>
<keyword evidence="9 17" id="KW-0067">ATP-binding</keyword>
<dbReference type="Pfam" id="PF01453">
    <property type="entry name" value="B_lectin"/>
    <property type="match status" value="1"/>
</dbReference>
<evidence type="ECO:0000256" key="5">
    <source>
        <dbReference type="ARBA" id="ARBA00022692"/>
    </source>
</evidence>
<dbReference type="Gene3D" id="3.30.200.20">
    <property type="entry name" value="Phosphorylase Kinase, domain 1"/>
    <property type="match status" value="1"/>
</dbReference>
<evidence type="ECO:0000256" key="7">
    <source>
        <dbReference type="ARBA" id="ARBA00022741"/>
    </source>
</evidence>
<keyword evidence="10 19" id="KW-1133">Transmembrane helix</keyword>
<dbReference type="PROSITE" id="PS50927">
    <property type="entry name" value="BULB_LECTIN"/>
    <property type="match status" value="1"/>
</dbReference>
<keyword evidence="12" id="KW-1015">Disulfide bond</keyword>
<evidence type="ECO:0000256" key="9">
    <source>
        <dbReference type="ARBA" id="ARBA00022840"/>
    </source>
</evidence>
<comment type="catalytic activity">
    <reaction evidence="15 17">
        <text>L-threonyl-[protein] + ATP = O-phospho-L-threonyl-[protein] + ADP + H(+)</text>
        <dbReference type="Rhea" id="RHEA:46608"/>
        <dbReference type="Rhea" id="RHEA-COMP:11060"/>
        <dbReference type="Rhea" id="RHEA-COMP:11605"/>
        <dbReference type="ChEBI" id="CHEBI:15378"/>
        <dbReference type="ChEBI" id="CHEBI:30013"/>
        <dbReference type="ChEBI" id="CHEBI:30616"/>
        <dbReference type="ChEBI" id="CHEBI:61977"/>
        <dbReference type="ChEBI" id="CHEBI:456216"/>
        <dbReference type="EC" id="2.7.11.1"/>
    </reaction>
</comment>
<evidence type="ECO:0000256" key="11">
    <source>
        <dbReference type="ARBA" id="ARBA00023136"/>
    </source>
</evidence>
<feature type="signal peptide" evidence="20">
    <location>
        <begin position="1"/>
        <end position="20"/>
    </location>
</feature>
<feature type="binding site" evidence="18">
    <location>
        <position position="539"/>
    </location>
    <ligand>
        <name>ATP</name>
        <dbReference type="ChEBI" id="CHEBI:30616"/>
    </ligand>
</feature>
<evidence type="ECO:0000256" key="12">
    <source>
        <dbReference type="ARBA" id="ARBA00023157"/>
    </source>
</evidence>
<dbReference type="CDD" id="cd01098">
    <property type="entry name" value="PAN_AP_plant"/>
    <property type="match status" value="1"/>
</dbReference>
<evidence type="ECO:0000313" key="24">
    <source>
        <dbReference type="RefSeq" id="XP_015074005.1"/>
    </source>
</evidence>
<dbReference type="InterPro" id="IPR036426">
    <property type="entry name" value="Bulb-type_lectin_dom_sf"/>
</dbReference>
<keyword evidence="14" id="KW-0325">Glycoprotein</keyword>
<evidence type="ECO:0000256" key="8">
    <source>
        <dbReference type="ARBA" id="ARBA00022777"/>
    </source>
</evidence>
<protein>
    <recommendedName>
        <fullName evidence="17">Receptor-like serine/threonine-protein kinase</fullName>
        <ecNumber evidence="17">2.7.11.1</ecNumber>
    </recommendedName>
</protein>
<dbReference type="Gene3D" id="2.90.10.10">
    <property type="entry name" value="Bulb-type lectin domain"/>
    <property type="match status" value="1"/>
</dbReference>
<dbReference type="PROSITE" id="PS00108">
    <property type="entry name" value="PROTEIN_KINASE_ST"/>
    <property type="match status" value="1"/>
</dbReference>
<keyword evidence="4 17" id="KW-0808">Transferase</keyword>
<keyword evidence="3" id="KW-0245">EGF-like domain</keyword>
<dbReference type="Proteomes" id="UP000694930">
    <property type="component" value="Chromosome 1"/>
</dbReference>
<dbReference type="SMART" id="SM00220">
    <property type="entry name" value="S_TKc"/>
    <property type="match status" value="1"/>
</dbReference>
<dbReference type="InterPro" id="IPR017441">
    <property type="entry name" value="Protein_kinase_ATP_BS"/>
</dbReference>
<evidence type="ECO:0000259" key="21">
    <source>
        <dbReference type="PROSITE" id="PS50011"/>
    </source>
</evidence>
<keyword evidence="11 19" id="KW-0472">Membrane</keyword>
<feature type="chain" id="PRO_5046570156" description="Receptor-like serine/threonine-protein kinase" evidence="20">
    <location>
        <begin position="21"/>
        <end position="799"/>
    </location>
</feature>